<dbReference type="InterPro" id="IPR036388">
    <property type="entry name" value="WH-like_DNA-bd_sf"/>
</dbReference>
<dbReference type="InterPro" id="IPR014284">
    <property type="entry name" value="RNA_pol_sigma-70_dom"/>
</dbReference>
<dbReference type="Pfam" id="PF04539">
    <property type="entry name" value="Sigma70_r3"/>
    <property type="match status" value="1"/>
</dbReference>
<reference evidence="10" key="1">
    <citation type="journal article" date="2019" name="Int. J. Syst. Evol. Microbiol.">
        <title>The Global Catalogue of Microorganisms (GCM) 10K type strain sequencing project: providing services to taxonomists for standard genome sequencing and annotation.</title>
        <authorList>
            <consortium name="The Broad Institute Genomics Platform"/>
            <consortium name="The Broad Institute Genome Sequencing Center for Infectious Disease"/>
            <person name="Wu L."/>
            <person name="Ma J."/>
        </authorList>
    </citation>
    <scope>NUCLEOTIDE SEQUENCE [LARGE SCALE GENOMIC DNA]</scope>
    <source>
        <strain evidence="10">JCM 18077</strain>
    </source>
</reference>
<evidence type="ECO:0000256" key="3">
    <source>
        <dbReference type="ARBA" id="ARBA00023125"/>
    </source>
</evidence>
<dbReference type="Pfam" id="PF04545">
    <property type="entry name" value="Sigma70_r4"/>
    <property type="match status" value="1"/>
</dbReference>
<organism evidence="9 10">
    <name type="scientific">Gordonia alkaliphila</name>
    <dbReference type="NCBI Taxonomy" id="1053547"/>
    <lineage>
        <taxon>Bacteria</taxon>
        <taxon>Bacillati</taxon>
        <taxon>Actinomycetota</taxon>
        <taxon>Actinomycetes</taxon>
        <taxon>Mycobacteriales</taxon>
        <taxon>Gordoniaceae</taxon>
        <taxon>Gordonia</taxon>
    </lineage>
</organism>
<evidence type="ECO:0000313" key="9">
    <source>
        <dbReference type="EMBL" id="GAA4748147.1"/>
    </source>
</evidence>
<dbReference type="PANTHER" id="PTHR30385:SF4">
    <property type="entry name" value="RNA POLYMERASE SIGMA-E FACTOR"/>
    <property type="match status" value="1"/>
</dbReference>
<dbReference type="InterPro" id="IPR000943">
    <property type="entry name" value="RNA_pol_sigma70"/>
</dbReference>
<dbReference type="SUPFAM" id="SSF88659">
    <property type="entry name" value="Sigma3 and sigma4 domains of RNA polymerase sigma factors"/>
    <property type="match status" value="2"/>
</dbReference>
<name>A0ABP8Z6I6_9ACTN</name>
<dbReference type="Gene3D" id="1.10.10.10">
    <property type="entry name" value="Winged helix-like DNA-binding domain superfamily/Winged helix DNA-binding domain"/>
    <property type="match status" value="2"/>
</dbReference>
<dbReference type="PANTHER" id="PTHR30385">
    <property type="entry name" value="SIGMA FACTOR F FLAGELLAR"/>
    <property type="match status" value="1"/>
</dbReference>
<evidence type="ECO:0000256" key="4">
    <source>
        <dbReference type="ARBA" id="ARBA00023163"/>
    </source>
</evidence>
<sequence>MITATITERTAASEQTASTENEQYAHATALLTERAECGGRDRHCARLREQAIVECLPLAEHIARRFSGRGEPYDDLHQVARMGLIQAIDRFDPRAGSNLLSFAVPTVMGEVRRHFRDRAPTIRVPRRSRELYDQVKIAREELAQEQQGDPSDEALAERLQTTPSAVRKAMDDCACGAAVSLDAVGTAGGEVPALTERLGERDPGFEEVDDVLVLDPVVRGLSPRDRRILGLRFYDCKSQREIAETIGCSQMHVSRRLRQTLSRLRAELTAAT</sequence>
<dbReference type="CDD" id="cd06171">
    <property type="entry name" value="Sigma70_r4"/>
    <property type="match status" value="1"/>
</dbReference>
<dbReference type="Pfam" id="PF04542">
    <property type="entry name" value="Sigma70_r2"/>
    <property type="match status" value="1"/>
</dbReference>
<feature type="domain" description="RNA polymerase sigma-70 region 2" evidence="7">
    <location>
        <begin position="54"/>
        <end position="119"/>
    </location>
</feature>
<evidence type="ECO:0000256" key="5">
    <source>
        <dbReference type="SAM" id="MobiDB-lite"/>
    </source>
</evidence>
<feature type="domain" description="RNA polymerase sigma-70 region 4" evidence="8">
    <location>
        <begin position="220"/>
        <end position="266"/>
    </location>
</feature>
<evidence type="ECO:0000259" key="7">
    <source>
        <dbReference type="Pfam" id="PF04542"/>
    </source>
</evidence>
<comment type="caution">
    <text evidence="9">The sequence shown here is derived from an EMBL/GenBank/DDBJ whole genome shotgun (WGS) entry which is preliminary data.</text>
</comment>
<keyword evidence="4" id="KW-0804">Transcription</keyword>
<evidence type="ECO:0000259" key="8">
    <source>
        <dbReference type="Pfam" id="PF04545"/>
    </source>
</evidence>
<feature type="domain" description="RNA polymerase sigma-70 region 3" evidence="6">
    <location>
        <begin position="133"/>
        <end position="198"/>
    </location>
</feature>
<dbReference type="InterPro" id="IPR014322">
    <property type="entry name" value="RNA_pol_sigma-B/F/G"/>
</dbReference>
<dbReference type="PRINTS" id="PR00046">
    <property type="entry name" value="SIGMA70FCT"/>
</dbReference>
<proteinExistence type="predicted"/>
<dbReference type="SUPFAM" id="SSF88946">
    <property type="entry name" value="Sigma2 domain of RNA polymerase sigma factors"/>
    <property type="match status" value="1"/>
</dbReference>
<dbReference type="Gene3D" id="1.20.120.1810">
    <property type="match status" value="1"/>
</dbReference>
<keyword evidence="1" id="KW-0805">Transcription regulation</keyword>
<feature type="region of interest" description="Disordered" evidence="5">
    <location>
        <begin position="1"/>
        <end position="20"/>
    </location>
</feature>
<dbReference type="EMBL" id="BAABIE010000007">
    <property type="protein sequence ID" value="GAA4748147.1"/>
    <property type="molecule type" value="Genomic_DNA"/>
</dbReference>
<accession>A0ABP8Z6I6</accession>
<gene>
    <name evidence="9" type="ORF">GCM10023217_17780</name>
</gene>
<keyword evidence="10" id="KW-1185">Reference proteome</keyword>
<protein>
    <submittedName>
        <fullName evidence="9">SigB/SigF/SigG family RNA polymerase sigma factor</fullName>
    </submittedName>
</protein>
<dbReference type="RefSeq" id="WP_345313224.1">
    <property type="nucleotide sequence ID" value="NZ_BAABIE010000007.1"/>
</dbReference>
<evidence type="ECO:0000256" key="1">
    <source>
        <dbReference type="ARBA" id="ARBA00023015"/>
    </source>
</evidence>
<evidence type="ECO:0000259" key="6">
    <source>
        <dbReference type="Pfam" id="PF04539"/>
    </source>
</evidence>
<dbReference type="InterPro" id="IPR007630">
    <property type="entry name" value="RNA_pol_sigma70_r4"/>
</dbReference>
<dbReference type="InterPro" id="IPR007624">
    <property type="entry name" value="RNA_pol_sigma70_r3"/>
</dbReference>
<dbReference type="Proteomes" id="UP001500822">
    <property type="component" value="Unassembled WGS sequence"/>
</dbReference>
<dbReference type="InterPro" id="IPR013325">
    <property type="entry name" value="RNA_pol_sigma_r2"/>
</dbReference>
<keyword evidence="2" id="KW-0731">Sigma factor</keyword>
<dbReference type="NCBIfam" id="TIGR02937">
    <property type="entry name" value="sigma70-ECF"/>
    <property type="match status" value="1"/>
</dbReference>
<evidence type="ECO:0000256" key="2">
    <source>
        <dbReference type="ARBA" id="ARBA00023082"/>
    </source>
</evidence>
<dbReference type="InterPro" id="IPR013324">
    <property type="entry name" value="RNA_pol_sigma_r3/r4-like"/>
</dbReference>
<evidence type="ECO:0000313" key="10">
    <source>
        <dbReference type="Proteomes" id="UP001500822"/>
    </source>
</evidence>
<dbReference type="InterPro" id="IPR007627">
    <property type="entry name" value="RNA_pol_sigma70_r2"/>
</dbReference>
<dbReference type="NCBIfam" id="TIGR02980">
    <property type="entry name" value="SigBFG"/>
    <property type="match status" value="1"/>
</dbReference>
<keyword evidence="3" id="KW-0238">DNA-binding</keyword>